<evidence type="ECO:0000256" key="4">
    <source>
        <dbReference type="SAM" id="Phobius"/>
    </source>
</evidence>
<dbReference type="Gene3D" id="2.60.40.10">
    <property type="entry name" value="Immunoglobulins"/>
    <property type="match status" value="1"/>
</dbReference>
<proteinExistence type="predicted"/>
<keyword evidence="7" id="KW-0418">Kinase</keyword>
<dbReference type="EMBL" id="CP064939">
    <property type="protein sequence ID" value="QPH40922.1"/>
    <property type="molecule type" value="Genomic_DNA"/>
</dbReference>
<dbReference type="SUPFAM" id="SSF55874">
    <property type="entry name" value="ATPase domain of HSP90 chaperone/DNA topoisomerase II/histidine kinase"/>
    <property type="match status" value="1"/>
</dbReference>
<dbReference type="InterPro" id="IPR011047">
    <property type="entry name" value="Quinoprotein_ADH-like_sf"/>
</dbReference>
<dbReference type="CDD" id="cd00082">
    <property type="entry name" value="HisKA"/>
    <property type="match status" value="1"/>
</dbReference>
<dbReference type="InterPro" id="IPR015943">
    <property type="entry name" value="WD40/YVTN_repeat-like_dom_sf"/>
</dbReference>
<dbReference type="InterPro" id="IPR003661">
    <property type="entry name" value="HisK_dim/P_dom"/>
</dbReference>
<reference evidence="7 8" key="1">
    <citation type="submission" date="2020-11" db="EMBL/GenBank/DDBJ databases">
        <title>Pedobacter endophytica, an endophytic bacteria isolated form Carex pumila.</title>
        <authorList>
            <person name="Peng Y."/>
            <person name="Jiang L."/>
            <person name="Lee J."/>
        </authorList>
    </citation>
    <scope>NUCLEOTIDE SEQUENCE [LARGE SCALE GENOMIC DNA]</scope>
    <source>
        <strain evidence="7 8">JBR3-12</strain>
    </source>
</reference>
<dbReference type="Proteomes" id="UP000594759">
    <property type="component" value="Chromosome"/>
</dbReference>
<dbReference type="SUPFAM" id="SSF50998">
    <property type="entry name" value="Quinoprotein alcohol dehydrogenase-like"/>
    <property type="match status" value="1"/>
</dbReference>
<dbReference type="Pfam" id="PF07495">
    <property type="entry name" value="Y_Y_Y"/>
    <property type="match status" value="1"/>
</dbReference>
<dbReference type="PANTHER" id="PTHR43547:SF2">
    <property type="entry name" value="HYBRID SIGNAL TRANSDUCTION HISTIDINE KINASE C"/>
    <property type="match status" value="1"/>
</dbReference>
<dbReference type="EC" id="2.7.13.3" evidence="2"/>
<keyword evidence="5" id="KW-0732">Signal</keyword>
<organism evidence="7 8">
    <name type="scientific">Pedobacter endophyticus</name>
    <dbReference type="NCBI Taxonomy" id="2789740"/>
    <lineage>
        <taxon>Bacteria</taxon>
        <taxon>Pseudomonadati</taxon>
        <taxon>Bacteroidota</taxon>
        <taxon>Sphingobacteriia</taxon>
        <taxon>Sphingobacteriales</taxon>
        <taxon>Sphingobacteriaceae</taxon>
        <taxon>Pedobacter</taxon>
    </lineage>
</organism>
<dbReference type="InterPro" id="IPR013783">
    <property type="entry name" value="Ig-like_fold"/>
</dbReference>
<dbReference type="InterPro" id="IPR004358">
    <property type="entry name" value="Sig_transdc_His_kin-like_C"/>
</dbReference>
<dbReference type="AlphaFoldDB" id="A0A7S9L1T1"/>
<gene>
    <name evidence="7" type="ORF">IZT61_06565</name>
</gene>
<feature type="transmembrane region" description="Helical" evidence="4">
    <location>
        <begin position="775"/>
        <end position="792"/>
    </location>
</feature>
<protein>
    <recommendedName>
        <fullName evidence="2">histidine kinase</fullName>
        <ecNumber evidence="2">2.7.13.3</ecNumber>
    </recommendedName>
</protein>
<dbReference type="KEGG" id="pex:IZT61_06565"/>
<dbReference type="SUPFAM" id="SSF63829">
    <property type="entry name" value="Calcium-dependent phosphotriesterase"/>
    <property type="match status" value="1"/>
</dbReference>
<dbReference type="Pfam" id="PF02518">
    <property type="entry name" value="HATPase_c"/>
    <property type="match status" value="1"/>
</dbReference>
<keyword evidence="8" id="KW-1185">Reference proteome</keyword>
<dbReference type="FunFam" id="1.10.287.130:FF:000045">
    <property type="entry name" value="Two-component system sensor histidine kinase/response regulator"/>
    <property type="match status" value="1"/>
</dbReference>
<dbReference type="PROSITE" id="PS50109">
    <property type="entry name" value="HIS_KIN"/>
    <property type="match status" value="1"/>
</dbReference>
<dbReference type="SMART" id="SM00387">
    <property type="entry name" value="HATPase_c"/>
    <property type="match status" value="1"/>
</dbReference>
<evidence type="ECO:0000256" key="1">
    <source>
        <dbReference type="ARBA" id="ARBA00000085"/>
    </source>
</evidence>
<feature type="domain" description="Histidine kinase" evidence="6">
    <location>
        <begin position="828"/>
        <end position="1043"/>
    </location>
</feature>
<dbReference type="SMART" id="SM00388">
    <property type="entry name" value="HisKA"/>
    <property type="match status" value="1"/>
</dbReference>
<dbReference type="Gene3D" id="1.10.287.130">
    <property type="match status" value="1"/>
</dbReference>
<dbReference type="Gene3D" id="2.130.10.10">
    <property type="entry name" value="YVTN repeat-like/Quinoprotein amine dehydrogenase"/>
    <property type="match status" value="2"/>
</dbReference>
<keyword evidence="4" id="KW-0812">Transmembrane</keyword>
<feature type="chain" id="PRO_5032356654" description="histidine kinase" evidence="5">
    <location>
        <begin position="21"/>
        <end position="1056"/>
    </location>
</feature>
<keyword evidence="7" id="KW-0808">Transferase</keyword>
<dbReference type="PANTHER" id="PTHR43547">
    <property type="entry name" value="TWO-COMPONENT HISTIDINE KINASE"/>
    <property type="match status" value="1"/>
</dbReference>
<dbReference type="InterPro" id="IPR011110">
    <property type="entry name" value="Reg_prop"/>
</dbReference>
<dbReference type="Gene3D" id="3.30.565.10">
    <property type="entry name" value="Histidine kinase-like ATPase, C-terminal domain"/>
    <property type="match status" value="1"/>
</dbReference>
<keyword evidence="4" id="KW-1133">Transmembrane helix</keyword>
<name>A0A7S9L1T1_9SPHI</name>
<keyword evidence="4" id="KW-0472">Membrane</keyword>
<dbReference type="FunFam" id="2.60.40.10:FF:000791">
    <property type="entry name" value="Two-component system sensor histidine kinase/response regulator"/>
    <property type="match status" value="1"/>
</dbReference>
<dbReference type="PRINTS" id="PR00344">
    <property type="entry name" value="BCTRLSENSOR"/>
</dbReference>
<comment type="catalytic activity">
    <reaction evidence="1">
        <text>ATP + protein L-histidine = ADP + protein N-phospho-L-histidine.</text>
        <dbReference type="EC" id="2.7.13.3"/>
    </reaction>
</comment>
<dbReference type="InterPro" id="IPR036097">
    <property type="entry name" value="HisK_dim/P_sf"/>
</dbReference>
<accession>A0A7S9L1T1</accession>
<dbReference type="CDD" id="cd00075">
    <property type="entry name" value="HATPase"/>
    <property type="match status" value="1"/>
</dbReference>
<dbReference type="InterPro" id="IPR003594">
    <property type="entry name" value="HATPase_dom"/>
</dbReference>
<dbReference type="InterPro" id="IPR005467">
    <property type="entry name" value="His_kinase_dom"/>
</dbReference>
<evidence type="ECO:0000259" key="6">
    <source>
        <dbReference type="PROSITE" id="PS50109"/>
    </source>
</evidence>
<dbReference type="InterPro" id="IPR036890">
    <property type="entry name" value="HATPase_C_sf"/>
</dbReference>
<dbReference type="SUPFAM" id="SSF47384">
    <property type="entry name" value="Homodimeric domain of signal transducing histidine kinase"/>
    <property type="match status" value="1"/>
</dbReference>
<dbReference type="Pfam" id="PF07494">
    <property type="entry name" value="Reg_prop"/>
    <property type="match status" value="4"/>
</dbReference>
<feature type="signal peptide" evidence="5">
    <location>
        <begin position="1"/>
        <end position="20"/>
    </location>
</feature>
<dbReference type="GO" id="GO:0000155">
    <property type="term" value="F:phosphorelay sensor kinase activity"/>
    <property type="evidence" value="ECO:0007669"/>
    <property type="project" value="InterPro"/>
</dbReference>
<evidence type="ECO:0000256" key="5">
    <source>
        <dbReference type="SAM" id="SignalP"/>
    </source>
</evidence>
<dbReference type="Pfam" id="PF00512">
    <property type="entry name" value="HisKA"/>
    <property type="match status" value="1"/>
</dbReference>
<evidence type="ECO:0000313" key="7">
    <source>
        <dbReference type="EMBL" id="QPH40922.1"/>
    </source>
</evidence>
<evidence type="ECO:0000256" key="2">
    <source>
        <dbReference type="ARBA" id="ARBA00012438"/>
    </source>
</evidence>
<sequence length="1056" mass="119698">MRLFKPLCFLLTMLHLFALACSGQYYFKHYRTNDGLSHNSVRSIIQDKKGFIWIGTRSGLSRFDGYTFKLYKNKSDKFGYIGNDIITSIIEDQTGILWIGSGRALFSFNPITEVFSKLAGVNGYINNVIVDKKNNLWIIADGSLFQYSPKDQKVINISTSASSIAIDKHQNIWFGNRDGEISKLIPSANSISKVRIIDKSVAPNLRSITALLPIDNDQILIGCFKKGLKCYNVKRGTVKNLNLSGDKNLEIFVRDIERGDGQNFWIATESGIYIYNLAEQTSINLKKKIGDPYSIADNAVYTVCRDDKGGIWAGTFFGGINYYSKENARFKKYYPIPNTNSISGNAVREICADNQGNLWIGTEDAGINKFDPKTEKFTPYNVTNKKESISYPNIHGLLAVGNNLFIGPFFHGLEVMDIRNGLIVNRFKYIDDKGDSLSDFVLSLWLSKDSTLYVGTVYNGSGLFIYNQKQKSFKRIKQIPYNSDVLTIAEDSKGNIWTGSAKQGAYFYQQKTGKAGNIRLGENGDGDFPVYGILEDSYKNMWFATEGGGLIKVDHQGKIVKKFTQKNGLPSNVLYGILEDQKRNLWISSLKGLICLNIATEKIKVFTRANGLITDQFNYHSAYKDQKGIMYFGSVDGMISFNPIQLAQPQASPPTYITGFEIDNKEIVPNEANSPLKKSVAYTDSLTLNYNQNNFSIKFSTLDYSLSEVTQYKYKMKGVKDTWTYLASNRNAYFTDLSPGKYTFLVQAQSNVGSWVGKERKLYIEILPPLWKSNVAYLLYTIIVALLLYFGIRTYHQAQERRNANKLKFFEHEKVKEVYQAKIEFFTNIAHEIQTPLTLISVPVERVVDGIDQYPRIKKSMLMIEKNTKRLVDLIGQLLDFRQTEIEQFGLNFVNVDINAVVKNQAETFKELAAEYKIVMKVKLPQKHIIAFVDREALIKICSNLISNAIKYATSTTTIELIAPNEGAQNFIIRFSNDGPAIPQEFRNKIFEPFFRLRRKDKPGTGIGLPLAKSLTDLHKGMLILTSAEVNQIVFELTLPIHQDFEFQLSNWKKIN</sequence>
<dbReference type="PROSITE" id="PS51257">
    <property type="entry name" value="PROKAR_LIPOPROTEIN"/>
    <property type="match status" value="1"/>
</dbReference>
<keyword evidence="3" id="KW-0597">Phosphoprotein</keyword>
<dbReference type="InterPro" id="IPR011123">
    <property type="entry name" value="Y_Y_Y"/>
</dbReference>
<evidence type="ECO:0000256" key="3">
    <source>
        <dbReference type="ARBA" id="ARBA00022553"/>
    </source>
</evidence>
<evidence type="ECO:0000313" key="8">
    <source>
        <dbReference type="Proteomes" id="UP000594759"/>
    </source>
</evidence>